<evidence type="ECO:0000313" key="8">
    <source>
        <dbReference type="EMBL" id="KAK4147234.1"/>
    </source>
</evidence>
<evidence type="ECO:0000256" key="1">
    <source>
        <dbReference type="ARBA" id="ARBA00007572"/>
    </source>
</evidence>
<dbReference type="Gene3D" id="2.40.50.140">
    <property type="entry name" value="Nucleic acid-binding proteins"/>
    <property type="match status" value="1"/>
</dbReference>
<dbReference type="InterPro" id="IPR012308">
    <property type="entry name" value="DNA_ligase_ATP-dep_N"/>
</dbReference>
<dbReference type="Gene3D" id="3.30.470.30">
    <property type="entry name" value="DNA ligase/mRNA capping enzyme"/>
    <property type="match status" value="1"/>
</dbReference>
<dbReference type="GO" id="GO:0032807">
    <property type="term" value="C:DNA ligase IV complex"/>
    <property type="evidence" value="ECO:0007669"/>
    <property type="project" value="TreeGrafter"/>
</dbReference>
<dbReference type="CDD" id="cd08039">
    <property type="entry name" value="Adenylation_DNA_ligase_Fungal"/>
    <property type="match status" value="1"/>
</dbReference>
<dbReference type="AlphaFoldDB" id="A0AAN6ZRD7"/>
<dbReference type="RefSeq" id="XP_062640605.1">
    <property type="nucleotide sequence ID" value="XM_062785387.1"/>
</dbReference>
<dbReference type="InterPro" id="IPR012310">
    <property type="entry name" value="DNA_ligase_ATP-dep_cent"/>
</dbReference>
<comment type="similarity">
    <text evidence="1">Belongs to the ATP-dependent DNA ligase family.</text>
</comment>
<feature type="compositionally biased region" description="Polar residues" evidence="6">
    <location>
        <begin position="785"/>
        <end position="808"/>
    </location>
</feature>
<evidence type="ECO:0000256" key="2">
    <source>
        <dbReference type="ARBA" id="ARBA00022598"/>
    </source>
</evidence>
<evidence type="ECO:0000313" key="9">
    <source>
        <dbReference type="Proteomes" id="UP001302676"/>
    </source>
</evidence>
<evidence type="ECO:0000256" key="3">
    <source>
        <dbReference type="ARBA" id="ARBA00022741"/>
    </source>
</evidence>
<feature type="region of interest" description="Disordered" evidence="6">
    <location>
        <begin position="963"/>
        <end position="982"/>
    </location>
</feature>
<gene>
    <name evidence="8" type="ORF">C8A04DRAFT_9178</name>
</gene>
<dbReference type="Gene3D" id="1.10.3260.10">
    <property type="entry name" value="DNA ligase, ATP-dependent, N-terminal domain"/>
    <property type="match status" value="1"/>
</dbReference>
<dbReference type="Pfam" id="PF04675">
    <property type="entry name" value="DNA_ligase_A_N"/>
    <property type="match status" value="1"/>
</dbReference>
<dbReference type="GeneID" id="87822000"/>
<feature type="compositionally biased region" description="Pro residues" evidence="6">
    <location>
        <begin position="708"/>
        <end position="717"/>
    </location>
</feature>
<dbReference type="GO" id="GO:0006303">
    <property type="term" value="P:double-strand break repair via nonhomologous end joining"/>
    <property type="evidence" value="ECO:0007669"/>
    <property type="project" value="TreeGrafter"/>
</dbReference>
<feature type="region of interest" description="Disordered" evidence="6">
    <location>
        <begin position="854"/>
        <end position="912"/>
    </location>
</feature>
<comment type="caution">
    <text evidence="8">The sequence shown here is derived from an EMBL/GenBank/DDBJ whole genome shotgun (WGS) entry which is preliminary data.</text>
</comment>
<reference evidence="8" key="2">
    <citation type="submission" date="2023-05" db="EMBL/GenBank/DDBJ databases">
        <authorList>
            <consortium name="Lawrence Berkeley National Laboratory"/>
            <person name="Steindorff A."/>
            <person name="Hensen N."/>
            <person name="Bonometti L."/>
            <person name="Westerberg I."/>
            <person name="Brannstrom I.O."/>
            <person name="Guillou S."/>
            <person name="Cros-Aarteil S."/>
            <person name="Calhoun S."/>
            <person name="Haridas S."/>
            <person name="Kuo A."/>
            <person name="Mondo S."/>
            <person name="Pangilinan J."/>
            <person name="Riley R."/>
            <person name="Labutti K."/>
            <person name="Andreopoulos B."/>
            <person name="Lipzen A."/>
            <person name="Chen C."/>
            <person name="Yanf M."/>
            <person name="Daum C."/>
            <person name="Ng V."/>
            <person name="Clum A."/>
            <person name="Ohm R."/>
            <person name="Martin F."/>
            <person name="Silar P."/>
            <person name="Natvig D."/>
            <person name="Lalanne C."/>
            <person name="Gautier V."/>
            <person name="Ament-Velasquez S.L."/>
            <person name="Kruys A."/>
            <person name="Hutchinson M.I."/>
            <person name="Powell A.J."/>
            <person name="Barry K."/>
            <person name="Miller A.N."/>
            <person name="Grigoriev I.V."/>
            <person name="Debuchy R."/>
            <person name="Gladieux P."/>
            <person name="Thoren M.H."/>
            <person name="Johannesson H."/>
        </authorList>
    </citation>
    <scope>NUCLEOTIDE SEQUENCE</scope>
    <source>
        <strain evidence="8">CBS 141.50</strain>
    </source>
</reference>
<proteinExistence type="inferred from homology"/>
<dbReference type="PANTHER" id="PTHR45997">
    <property type="entry name" value="DNA LIGASE 4"/>
    <property type="match status" value="1"/>
</dbReference>
<reference evidence="8" key="1">
    <citation type="journal article" date="2023" name="Mol. Phylogenet. Evol.">
        <title>Genome-scale phylogeny and comparative genomics of the fungal order Sordariales.</title>
        <authorList>
            <person name="Hensen N."/>
            <person name="Bonometti L."/>
            <person name="Westerberg I."/>
            <person name="Brannstrom I.O."/>
            <person name="Guillou S."/>
            <person name="Cros-Aarteil S."/>
            <person name="Calhoun S."/>
            <person name="Haridas S."/>
            <person name="Kuo A."/>
            <person name="Mondo S."/>
            <person name="Pangilinan J."/>
            <person name="Riley R."/>
            <person name="LaButti K."/>
            <person name="Andreopoulos B."/>
            <person name="Lipzen A."/>
            <person name="Chen C."/>
            <person name="Yan M."/>
            <person name="Daum C."/>
            <person name="Ng V."/>
            <person name="Clum A."/>
            <person name="Steindorff A."/>
            <person name="Ohm R.A."/>
            <person name="Martin F."/>
            <person name="Silar P."/>
            <person name="Natvig D.O."/>
            <person name="Lalanne C."/>
            <person name="Gautier V."/>
            <person name="Ament-Velasquez S.L."/>
            <person name="Kruys A."/>
            <person name="Hutchinson M.I."/>
            <person name="Powell A.J."/>
            <person name="Barry K."/>
            <person name="Miller A.N."/>
            <person name="Grigoriev I.V."/>
            <person name="Debuchy R."/>
            <person name="Gladieux P."/>
            <person name="Hiltunen Thoren M."/>
            <person name="Johannesson H."/>
        </authorList>
    </citation>
    <scope>NUCLEOTIDE SEQUENCE</scope>
    <source>
        <strain evidence="8">CBS 141.50</strain>
    </source>
</reference>
<feature type="compositionally biased region" description="Low complexity" evidence="6">
    <location>
        <begin position="669"/>
        <end position="681"/>
    </location>
</feature>
<keyword evidence="5" id="KW-0539">Nucleus</keyword>
<dbReference type="InterPro" id="IPR029710">
    <property type="entry name" value="LIG4"/>
</dbReference>
<dbReference type="GO" id="GO:0003910">
    <property type="term" value="F:DNA ligase (ATP) activity"/>
    <property type="evidence" value="ECO:0007669"/>
    <property type="project" value="InterPro"/>
</dbReference>
<dbReference type="InterPro" id="IPR036599">
    <property type="entry name" value="DNA_ligase_N_sf"/>
</dbReference>
<feature type="compositionally biased region" description="Polar residues" evidence="6">
    <location>
        <begin position="873"/>
        <end position="884"/>
    </location>
</feature>
<name>A0AAN6ZRD7_9PEZI</name>
<dbReference type="PANTHER" id="PTHR45997:SF2">
    <property type="entry name" value="ATP DEPENDENT DNA LIGASE DOMAIN PROTEIN (AFU_ORTHOLOGUE AFUA_5G02430)"/>
    <property type="match status" value="1"/>
</dbReference>
<sequence length="1072" mass="118714">MPFPFSHVSDLLQHLEDNRLARSGVRTNASLIHEWFRAHRALLARDDHANAPLLSALLPEKRTDRVYFIREKKLQTIIGRALGLGRSRIAELGRWTNPAAGKDLAECVEGILRQTPNPGDNPVTVEEIDQLLHRIAAACRFSSPAVRSSAGNQPADQELSIGGLYQRVSARDAKWLTRLILKNYEPLVLDLRVVCSGYHPLLPAILKVQDDLAVAGRILDSLKRGDAATETDLAEHLKPALGVKVGRQTWLKGRSIKHCLSMLQGRFSCEEKMDGEYCQIHIDLSKGHNCIQIFSKSGKDSTKDRFALHDSIRKSLQLGQPSCPLKQSCILEGELVVYSDKDHKILDFHKIRKHVSRSGSFLGTDQDSPPHPWEHLMIVYYDILMVDQESLLAVQHSKRFQRLKDLITLIPGRSSIVKREVLDCARSSARSDLRRAFAKCITARGEGLVLKADDPYFDFATQQRPYRCCAIKLKKESIGHFGEIGDFAVVGARFDPTKARTYTNIRNLKWTHFYLGCLENKEEVQRFGKQPQFVVTNVVELNAVQLASFVSAVNPESVLPEDNTAIRLRIEPGIDGGKRPSLIFPTPPVFDLRCFSFDKEGNTGFWSPRFPTVAKIHTDRTYHDTISFSELQDMANREREMPPPDDSQELLRWIAALEQSDRCKGMNVPSQSTTISSSPTSAGAHTPQSPRCSLLPGNQAARQARSPQPQPQKPAPKPATRTPLAAHPPGSRPLAEVAPSLLEGAAKIKEGAAQIKEGRKRLLELGPSSHVEEAERSKIRRRSPSRGTYASFSSSLSPDTAKQPNTAKQPIAARQADATGMRNSSRDTVDGLVQCGASLIRRVGTAAAGDLGVVDDGLDGGREKVPSGHVLVSNDTDNDINGSGHTNGLGNGNSNKHDNNNSSANKPNKQPPTCRLLGTACKIQDYSFLLAPCIADYPWVTDDMLRGHGVTQFLRDPREWANSAAADHPNTHGHNQTQSNKPTPQTKIILVDRRRVHATKTFLRSVEAARLHNPRTGKREWVPVYDWHVLGALCEEERKMGNIEGASRQSAMGRLEVGNAAGVWRRFWVGLA</sequence>
<dbReference type="GO" id="GO:0006297">
    <property type="term" value="P:nucleotide-excision repair, DNA gap filling"/>
    <property type="evidence" value="ECO:0007669"/>
    <property type="project" value="TreeGrafter"/>
</dbReference>
<keyword evidence="9" id="KW-1185">Reference proteome</keyword>
<dbReference type="GO" id="GO:0005524">
    <property type="term" value="F:ATP binding"/>
    <property type="evidence" value="ECO:0007669"/>
    <property type="project" value="UniProtKB-KW"/>
</dbReference>
<dbReference type="Pfam" id="PF01068">
    <property type="entry name" value="DNA_ligase_A_M"/>
    <property type="match status" value="1"/>
</dbReference>
<dbReference type="EMBL" id="MU853557">
    <property type="protein sequence ID" value="KAK4147234.1"/>
    <property type="molecule type" value="Genomic_DNA"/>
</dbReference>
<feature type="region of interest" description="Disordered" evidence="6">
    <location>
        <begin position="662"/>
        <end position="735"/>
    </location>
</feature>
<evidence type="ECO:0000256" key="4">
    <source>
        <dbReference type="ARBA" id="ARBA00022840"/>
    </source>
</evidence>
<evidence type="ECO:0000259" key="7">
    <source>
        <dbReference type="PROSITE" id="PS50160"/>
    </source>
</evidence>
<dbReference type="GO" id="GO:0003677">
    <property type="term" value="F:DNA binding"/>
    <property type="evidence" value="ECO:0007669"/>
    <property type="project" value="InterPro"/>
</dbReference>
<evidence type="ECO:0000256" key="6">
    <source>
        <dbReference type="SAM" id="MobiDB-lite"/>
    </source>
</evidence>
<dbReference type="SUPFAM" id="SSF56091">
    <property type="entry name" value="DNA ligase/mRNA capping enzyme, catalytic domain"/>
    <property type="match status" value="1"/>
</dbReference>
<feature type="compositionally biased region" description="Polar residues" evidence="6">
    <location>
        <begin position="972"/>
        <end position="982"/>
    </location>
</feature>
<protein>
    <recommendedName>
        <fullName evidence="7">ATP-dependent DNA ligase family profile domain-containing protein</fullName>
    </recommendedName>
</protein>
<dbReference type="InterPro" id="IPR012340">
    <property type="entry name" value="NA-bd_OB-fold"/>
</dbReference>
<dbReference type="GO" id="GO:0006310">
    <property type="term" value="P:DNA recombination"/>
    <property type="evidence" value="ECO:0007669"/>
    <property type="project" value="InterPro"/>
</dbReference>
<dbReference type="PROSITE" id="PS50160">
    <property type="entry name" value="DNA_LIGASE_A3"/>
    <property type="match status" value="1"/>
</dbReference>
<evidence type="ECO:0000256" key="5">
    <source>
        <dbReference type="ARBA" id="ARBA00023242"/>
    </source>
</evidence>
<feature type="region of interest" description="Disordered" evidence="6">
    <location>
        <begin position="766"/>
        <end position="827"/>
    </location>
</feature>
<keyword evidence="2" id="KW-0436">Ligase</keyword>
<keyword evidence="3" id="KW-0547">Nucleotide-binding</keyword>
<organism evidence="8 9">
    <name type="scientific">Dichotomopilus funicola</name>
    <dbReference type="NCBI Taxonomy" id="1934379"/>
    <lineage>
        <taxon>Eukaryota</taxon>
        <taxon>Fungi</taxon>
        <taxon>Dikarya</taxon>
        <taxon>Ascomycota</taxon>
        <taxon>Pezizomycotina</taxon>
        <taxon>Sordariomycetes</taxon>
        <taxon>Sordariomycetidae</taxon>
        <taxon>Sordariales</taxon>
        <taxon>Chaetomiaceae</taxon>
        <taxon>Dichotomopilus</taxon>
    </lineage>
</organism>
<keyword evidence="4" id="KW-0067">ATP-binding</keyword>
<accession>A0AAN6ZRD7</accession>
<dbReference type="Proteomes" id="UP001302676">
    <property type="component" value="Unassembled WGS sequence"/>
</dbReference>
<feature type="domain" description="ATP-dependent DNA ligase family profile" evidence="7">
    <location>
        <begin position="378"/>
        <end position="519"/>
    </location>
</feature>